<feature type="domain" description="EF-hand" evidence="6">
    <location>
        <begin position="1"/>
        <end position="24"/>
    </location>
</feature>
<accession>A0A9P5TEP8</accession>
<evidence type="ECO:0000256" key="1">
    <source>
        <dbReference type="ARBA" id="ARBA00004496"/>
    </source>
</evidence>
<dbReference type="PROSITE" id="PS50222">
    <property type="entry name" value="EF_HAND_2"/>
    <property type="match status" value="2"/>
</dbReference>
<dbReference type="PANTHER" id="PTHR46212">
    <property type="entry name" value="PEFLIN"/>
    <property type="match status" value="1"/>
</dbReference>
<dbReference type="InterPro" id="IPR018247">
    <property type="entry name" value="EF_Hand_1_Ca_BS"/>
</dbReference>
<evidence type="ECO:0000256" key="4">
    <source>
        <dbReference type="ARBA" id="ARBA00022737"/>
    </source>
</evidence>
<evidence type="ECO:0000259" key="6">
    <source>
        <dbReference type="PROSITE" id="PS50222"/>
    </source>
</evidence>
<keyword evidence="5" id="KW-0106">Calcium</keyword>
<dbReference type="InterPro" id="IPR051426">
    <property type="entry name" value="Peflin/Sorcin_CaBP"/>
</dbReference>
<dbReference type="PANTHER" id="PTHR46212:SF3">
    <property type="entry name" value="GH27120P"/>
    <property type="match status" value="1"/>
</dbReference>
<name>A0A9P5TEP8_9AGAM</name>
<dbReference type="InterPro" id="IPR002048">
    <property type="entry name" value="EF_hand_dom"/>
</dbReference>
<evidence type="ECO:0000256" key="5">
    <source>
        <dbReference type="ARBA" id="ARBA00022837"/>
    </source>
</evidence>
<dbReference type="PROSITE" id="PS00018">
    <property type="entry name" value="EF_HAND_1"/>
    <property type="match status" value="1"/>
</dbReference>
<gene>
    <name evidence="7" type="ORF">DFH94DRAFT_16707</name>
</gene>
<feature type="domain" description="EF-hand" evidence="6">
    <location>
        <begin position="56"/>
        <end position="91"/>
    </location>
</feature>
<dbReference type="SUPFAM" id="SSF47473">
    <property type="entry name" value="EF-hand"/>
    <property type="match status" value="1"/>
</dbReference>
<dbReference type="GO" id="GO:0048306">
    <property type="term" value="F:calcium-dependent protein binding"/>
    <property type="evidence" value="ECO:0007669"/>
    <property type="project" value="UniProtKB-ARBA"/>
</dbReference>
<dbReference type="AlphaFoldDB" id="A0A9P5TEP8"/>
<evidence type="ECO:0000313" key="8">
    <source>
        <dbReference type="Proteomes" id="UP000759537"/>
    </source>
</evidence>
<dbReference type="EMBL" id="WHVB01000001">
    <property type="protein sequence ID" value="KAF8487162.1"/>
    <property type="molecule type" value="Genomic_DNA"/>
</dbReference>
<dbReference type="Gene3D" id="1.10.238.10">
    <property type="entry name" value="EF-hand"/>
    <property type="match status" value="1"/>
</dbReference>
<keyword evidence="2" id="KW-0963">Cytoplasm</keyword>
<comment type="subcellular location">
    <subcellularLocation>
        <location evidence="1">Cytoplasm</location>
    </subcellularLocation>
</comment>
<dbReference type="GO" id="GO:0005737">
    <property type="term" value="C:cytoplasm"/>
    <property type="evidence" value="ECO:0007669"/>
    <property type="project" value="UniProtKB-SubCell"/>
</dbReference>
<reference evidence="7" key="2">
    <citation type="journal article" date="2020" name="Nat. Commun.">
        <title>Large-scale genome sequencing of mycorrhizal fungi provides insights into the early evolution of symbiotic traits.</title>
        <authorList>
            <person name="Miyauchi S."/>
            <person name="Kiss E."/>
            <person name="Kuo A."/>
            <person name="Drula E."/>
            <person name="Kohler A."/>
            <person name="Sanchez-Garcia M."/>
            <person name="Morin E."/>
            <person name="Andreopoulos B."/>
            <person name="Barry K.W."/>
            <person name="Bonito G."/>
            <person name="Buee M."/>
            <person name="Carver A."/>
            <person name="Chen C."/>
            <person name="Cichocki N."/>
            <person name="Clum A."/>
            <person name="Culley D."/>
            <person name="Crous P.W."/>
            <person name="Fauchery L."/>
            <person name="Girlanda M."/>
            <person name="Hayes R.D."/>
            <person name="Keri Z."/>
            <person name="LaButti K."/>
            <person name="Lipzen A."/>
            <person name="Lombard V."/>
            <person name="Magnuson J."/>
            <person name="Maillard F."/>
            <person name="Murat C."/>
            <person name="Nolan M."/>
            <person name="Ohm R.A."/>
            <person name="Pangilinan J."/>
            <person name="Pereira M.F."/>
            <person name="Perotto S."/>
            <person name="Peter M."/>
            <person name="Pfister S."/>
            <person name="Riley R."/>
            <person name="Sitrit Y."/>
            <person name="Stielow J.B."/>
            <person name="Szollosi G."/>
            <person name="Zifcakova L."/>
            <person name="Stursova M."/>
            <person name="Spatafora J.W."/>
            <person name="Tedersoo L."/>
            <person name="Vaario L.M."/>
            <person name="Yamada A."/>
            <person name="Yan M."/>
            <person name="Wang P."/>
            <person name="Xu J."/>
            <person name="Bruns T."/>
            <person name="Baldrian P."/>
            <person name="Vilgalys R."/>
            <person name="Dunand C."/>
            <person name="Henrissat B."/>
            <person name="Grigoriev I.V."/>
            <person name="Hibbett D."/>
            <person name="Nagy L.G."/>
            <person name="Martin F.M."/>
        </authorList>
    </citation>
    <scope>NUCLEOTIDE SEQUENCE</scope>
    <source>
        <strain evidence="7">Prilba</strain>
    </source>
</reference>
<organism evidence="7 8">
    <name type="scientific">Russula ochroleuca</name>
    <dbReference type="NCBI Taxonomy" id="152965"/>
    <lineage>
        <taxon>Eukaryota</taxon>
        <taxon>Fungi</taxon>
        <taxon>Dikarya</taxon>
        <taxon>Basidiomycota</taxon>
        <taxon>Agaricomycotina</taxon>
        <taxon>Agaricomycetes</taxon>
        <taxon>Russulales</taxon>
        <taxon>Russulaceae</taxon>
        <taxon>Russula</taxon>
    </lineage>
</organism>
<dbReference type="InterPro" id="IPR011992">
    <property type="entry name" value="EF-hand-dom_pair"/>
</dbReference>
<keyword evidence="8" id="KW-1185">Reference proteome</keyword>
<dbReference type="Proteomes" id="UP000759537">
    <property type="component" value="Unassembled WGS sequence"/>
</dbReference>
<reference evidence="7" key="1">
    <citation type="submission" date="2019-10" db="EMBL/GenBank/DDBJ databases">
        <authorList>
            <consortium name="DOE Joint Genome Institute"/>
            <person name="Kuo A."/>
            <person name="Miyauchi S."/>
            <person name="Kiss E."/>
            <person name="Drula E."/>
            <person name="Kohler A."/>
            <person name="Sanchez-Garcia M."/>
            <person name="Andreopoulos B."/>
            <person name="Barry K.W."/>
            <person name="Bonito G."/>
            <person name="Buee M."/>
            <person name="Carver A."/>
            <person name="Chen C."/>
            <person name="Cichocki N."/>
            <person name="Clum A."/>
            <person name="Culley D."/>
            <person name="Crous P.W."/>
            <person name="Fauchery L."/>
            <person name="Girlanda M."/>
            <person name="Hayes R."/>
            <person name="Keri Z."/>
            <person name="LaButti K."/>
            <person name="Lipzen A."/>
            <person name="Lombard V."/>
            <person name="Magnuson J."/>
            <person name="Maillard F."/>
            <person name="Morin E."/>
            <person name="Murat C."/>
            <person name="Nolan M."/>
            <person name="Ohm R."/>
            <person name="Pangilinan J."/>
            <person name="Pereira M."/>
            <person name="Perotto S."/>
            <person name="Peter M."/>
            <person name="Riley R."/>
            <person name="Sitrit Y."/>
            <person name="Stielow B."/>
            <person name="Szollosi G."/>
            <person name="Zifcakova L."/>
            <person name="Stursova M."/>
            <person name="Spatafora J.W."/>
            <person name="Tedersoo L."/>
            <person name="Vaario L.-M."/>
            <person name="Yamada A."/>
            <person name="Yan M."/>
            <person name="Wang P."/>
            <person name="Xu J."/>
            <person name="Bruns T."/>
            <person name="Baldrian P."/>
            <person name="Vilgalys R."/>
            <person name="Henrissat B."/>
            <person name="Grigoriev I.V."/>
            <person name="Hibbett D."/>
            <person name="Nagy L.G."/>
            <person name="Martin F.M."/>
        </authorList>
    </citation>
    <scope>NUCLEOTIDE SEQUENCE</scope>
    <source>
        <strain evidence="7">Prilba</strain>
    </source>
</reference>
<keyword evidence="3" id="KW-0479">Metal-binding</keyword>
<evidence type="ECO:0000256" key="2">
    <source>
        <dbReference type="ARBA" id="ARBA00022490"/>
    </source>
</evidence>
<evidence type="ECO:0000313" key="7">
    <source>
        <dbReference type="EMBL" id="KAF8487162.1"/>
    </source>
</evidence>
<dbReference type="GO" id="GO:0005509">
    <property type="term" value="F:calcium ion binding"/>
    <property type="evidence" value="ECO:0007669"/>
    <property type="project" value="InterPro"/>
</dbReference>
<proteinExistence type="predicted"/>
<keyword evidence="4" id="KW-0677">Repeat</keyword>
<evidence type="ECO:0000256" key="3">
    <source>
        <dbReference type="ARBA" id="ARBA00022723"/>
    </source>
</evidence>
<dbReference type="Pfam" id="PF13405">
    <property type="entry name" value="EF-hand_6"/>
    <property type="match status" value="1"/>
</dbReference>
<comment type="caution">
    <text evidence="7">The sequence shown here is derived from an EMBL/GenBank/DDBJ whole genome shotgun (WGS) entry which is preliminary data.</text>
</comment>
<protein>
    <recommendedName>
        <fullName evidence="6">EF-hand domain-containing protein</fullName>
    </recommendedName>
</protein>
<dbReference type="OrthoDB" id="186625at2759"/>
<sequence length="167" mass="18978">MDQDGNRVLSADELRSALLTNGNTQLLPNTVKYLMSTVHQVSNDVISFEEFEPLWNDMNQWIQIFDLFDHDRDGRINTTTLGRALAYYGLHISRDVLDMVMVKCGDALPRNWQPGFGGVPTPQMDLDHFVCGCVMVREICKLYETCRAESRPLISRDAFLIAVLVLP</sequence>